<feature type="non-terminal residue" evidence="1">
    <location>
        <position position="124"/>
    </location>
</feature>
<evidence type="ECO:0000313" key="2">
    <source>
        <dbReference type="Proteomes" id="UP001432322"/>
    </source>
</evidence>
<accession>A0AAV5WE80</accession>
<gene>
    <name evidence="1" type="ORF">PFISCL1PPCAC_21631</name>
</gene>
<dbReference type="AlphaFoldDB" id="A0AAV5WE80"/>
<keyword evidence="2" id="KW-1185">Reference proteome</keyword>
<comment type="caution">
    <text evidence="1">The sequence shown here is derived from an EMBL/GenBank/DDBJ whole genome shotgun (WGS) entry which is preliminary data.</text>
</comment>
<sequence>LFLCCAGFAVAESQCPDGYSVKGDGRCVRALYVEHYGTVGELMVNAEKMAPLYRLLEARKRTKCTMTYSSRSYLKITERFWEWFATRRLVDWNGWTEQRSLTKISILVHYSVSISTVSSTITLF</sequence>
<evidence type="ECO:0000313" key="1">
    <source>
        <dbReference type="EMBL" id="GMT30334.1"/>
    </source>
</evidence>
<name>A0AAV5WE80_9BILA</name>
<protein>
    <submittedName>
        <fullName evidence="1">Uncharacterized protein</fullName>
    </submittedName>
</protein>
<dbReference type="Proteomes" id="UP001432322">
    <property type="component" value="Unassembled WGS sequence"/>
</dbReference>
<dbReference type="EMBL" id="BTSY01000005">
    <property type="protein sequence ID" value="GMT30334.1"/>
    <property type="molecule type" value="Genomic_DNA"/>
</dbReference>
<organism evidence="1 2">
    <name type="scientific">Pristionchus fissidentatus</name>
    <dbReference type="NCBI Taxonomy" id="1538716"/>
    <lineage>
        <taxon>Eukaryota</taxon>
        <taxon>Metazoa</taxon>
        <taxon>Ecdysozoa</taxon>
        <taxon>Nematoda</taxon>
        <taxon>Chromadorea</taxon>
        <taxon>Rhabditida</taxon>
        <taxon>Rhabditina</taxon>
        <taxon>Diplogasteromorpha</taxon>
        <taxon>Diplogasteroidea</taxon>
        <taxon>Neodiplogasteridae</taxon>
        <taxon>Pristionchus</taxon>
    </lineage>
</organism>
<proteinExistence type="predicted"/>
<reference evidence="1" key="1">
    <citation type="submission" date="2023-10" db="EMBL/GenBank/DDBJ databases">
        <title>Genome assembly of Pristionchus species.</title>
        <authorList>
            <person name="Yoshida K."/>
            <person name="Sommer R.J."/>
        </authorList>
    </citation>
    <scope>NUCLEOTIDE SEQUENCE</scope>
    <source>
        <strain evidence="1">RS5133</strain>
    </source>
</reference>
<feature type="non-terminal residue" evidence="1">
    <location>
        <position position="1"/>
    </location>
</feature>